<keyword evidence="2" id="KW-0732">Signal</keyword>
<evidence type="ECO:0000313" key="4">
    <source>
        <dbReference type="Proteomes" id="UP000000271"/>
    </source>
</evidence>
<dbReference type="GO" id="GO:0043190">
    <property type="term" value="C:ATP-binding cassette (ABC) transporter complex"/>
    <property type="evidence" value="ECO:0007669"/>
    <property type="project" value="InterPro"/>
</dbReference>
<dbReference type="Gene3D" id="3.40.190.10">
    <property type="entry name" value="Periplasmic binding protein-like II"/>
    <property type="match status" value="2"/>
</dbReference>
<proteinExistence type="inferred from homology"/>
<name>D6XXR5_BACIE</name>
<evidence type="ECO:0000256" key="1">
    <source>
        <dbReference type="ARBA" id="ARBA00007162"/>
    </source>
</evidence>
<accession>D6XXR5</accession>
<comment type="similarity">
    <text evidence="1">Belongs to the phosphate/phosphite/phosphonate binding protein family.</text>
</comment>
<dbReference type="InterPro" id="IPR005770">
    <property type="entry name" value="PhnD"/>
</dbReference>
<dbReference type="EMBL" id="CP001791">
    <property type="protein sequence ID" value="ADI00108.1"/>
    <property type="molecule type" value="Genomic_DNA"/>
</dbReference>
<dbReference type="OrthoDB" id="9781943at2"/>
<dbReference type="Pfam" id="PF12974">
    <property type="entry name" value="Phosphonate-bd"/>
    <property type="match status" value="1"/>
</dbReference>
<dbReference type="Proteomes" id="UP000000271">
    <property type="component" value="Chromosome"/>
</dbReference>
<keyword evidence="4" id="KW-1185">Reference proteome</keyword>
<dbReference type="SUPFAM" id="SSF53850">
    <property type="entry name" value="Periplasmic binding protein-like II"/>
    <property type="match status" value="1"/>
</dbReference>
<dbReference type="KEGG" id="bse:Bsel_2608"/>
<dbReference type="CDD" id="cd13571">
    <property type="entry name" value="PBP2_PnhD_1"/>
    <property type="match status" value="1"/>
</dbReference>
<protein>
    <submittedName>
        <fullName evidence="3">Phosphonate ABC transporter, periplasmic phosphonate-binding protein</fullName>
    </submittedName>
</protein>
<dbReference type="NCBIfam" id="TIGR01098">
    <property type="entry name" value="3A0109s03R"/>
    <property type="match status" value="1"/>
</dbReference>
<evidence type="ECO:0000313" key="3">
    <source>
        <dbReference type="EMBL" id="ADI00108.1"/>
    </source>
</evidence>
<reference evidence="3" key="1">
    <citation type="submission" date="2009-10" db="EMBL/GenBank/DDBJ databases">
        <title>Complete sequence of Bacillus selenitireducens MLS10.</title>
        <authorList>
            <consortium name="US DOE Joint Genome Institute"/>
            <person name="Lucas S."/>
            <person name="Copeland A."/>
            <person name="Lapidus A."/>
            <person name="Glavina del Rio T."/>
            <person name="Dalin E."/>
            <person name="Tice H."/>
            <person name="Bruce D."/>
            <person name="Goodwin L."/>
            <person name="Pitluck S."/>
            <person name="Sims D."/>
            <person name="Brettin T."/>
            <person name="Detter J.C."/>
            <person name="Han C."/>
            <person name="Larimer F."/>
            <person name="Land M."/>
            <person name="Hauser L."/>
            <person name="Kyrpides N."/>
            <person name="Ovchinnikova G."/>
            <person name="Stolz J."/>
        </authorList>
    </citation>
    <scope>NUCLEOTIDE SEQUENCE [LARGE SCALE GENOMIC DNA]</scope>
    <source>
        <strain evidence="3">MLS10</strain>
    </source>
</reference>
<dbReference type="RefSeq" id="WP_013173529.1">
    <property type="nucleotide sequence ID" value="NC_014219.1"/>
</dbReference>
<dbReference type="AlphaFoldDB" id="D6XXR5"/>
<evidence type="ECO:0000256" key="2">
    <source>
        <dbReference type="ARBA" id="ARBA00022729"/>
    </source>
</evidence>
<dbReference type="PROSITE" id="PS51257">
    <property type="entry name" value="PROKAR_LIPOPROTEIN"/>
    <property type="match status" value="1"/>
</dbReference>
<dbReference type="STRING" id="439292.Bsel_2608"/>
<gene>
    <name evidence="3" type="ordered locus">Bsel_2608</name>
</gene>
<dbReference type="GO" id="GO:0055085">
    <property type="term" value="P:transmembrane transport"/>
    <property type="evidence" value="ECO:0007669"/>
    <property type="project" value="InterPro"/>
</dbReference>
<sequence length="312" mass="35104">MKTTFWLILITIFILTGCSGSQDMDYISIKSDSAEAAQESHPEMEALERINEDTVTIAFASVVSPEETSSKYELLVNHIQEELDQPVHIVRKQTYDEVNQLLETGEVDIGFICSLSYVLGREQGYIEGIATPVVDGQDVYRSYLIVNKNTDIHAIDDLKDKRFAYMDPYSYSGRLAMLDMLHQNGFDPDTFFKKTFFTYSHDYSISAVAKGAVDGASVDSILFDLMVENEHPYTEEIRIIEKGTYAGAPPVVVSSKIDPDLKELFTEKLLSLHQSPEGQHILNSIQIDAYTELKPADYDPIAEIVNTIGDFR</sequence>
<dbReference type="PANTHER" id="PTHR35841:SF1">
    <property type="entry name" value="PHOSPHONATES-BINDING PERIPLASMIC PROTEIN"/>
    <property type="match status" value="1"/>
</dbReference>
<dbReference type="eggNOG" id="COG3221">
    <property type="taxonomic scope" value="Bacteria"/>
</dbReference>
<organism evidence="3 4">
    <name type="scientific">Bacillus selenitireducens (strain ATCC 700615 / DSM 15326 / MLS10)</name>
    <dbReference type="NCBI Taxonomy" id="439292"/>
    <lineage>
        <taxon>Bacteria</taxon>
        <taxon>Bacillati</taxon>
        <taxon>Bacillota</taxon>
        <taxon>Bacilli</taxon>
        <taxon>Bacillales</taxon>
        <taxon>Bacillaceae</taxon>
        <taxon>Salisediminibacterium</taxon>
    </lineage>
</organism>
<dbReference type="HOGENOM" id="CLU_051472_4_0_9"/>
<dbReference type="PANTHER" id="PTHR35841">
    <property type="entry name" value="PHOSPHONATES-BINDING PERIPLASMIC PROTEIN"/>
    <property type="match status" value="1"/>
</dbReference>